<dbReference type="STRING" id="685588.A0A067SE29"/>
<dbReference type="InterPro" id="IPR001499">
    <property type="entry name" value="GPCR_STE3"/>
</dbReference>
<dbReference type="HOGENOM" id="CLU_027592_0_1_1"/>
<dbReference type="AlphaFoldDB" id="A0A067SE29"/>
<evidence type="ECO:0000256" key="5">
    <source>
        <dbReference type="ARBA" id="ARBA00022989"/>
    </source>
</evidence>
<comment type="similarity">
    <text evidence="2">Belongs to the G-protein coupled receptor 4 family.</text>
</comment>
<feature type="transmembrane region" description="Helical" evidence="10">
    <location>
        <begin position="7"/>
        <end position="33"/>
    </location>
</feature>
<protein>
    <submittedName>
        <fullName evidence="11">Uncharacterized protein</fullName>
    </submittedName>
</protein>
<keyword evidence="9" id="KW-0807">Transducer</keyword>
<evidence type="ECO:0000256" key="2">
    <source>
        <dbReference type="ARBA" id="ARBA00011085"/>
    </source>
</evidence>
<dbReference type="GO" id="GO:0005886">
    <property type="term" value="C:plasma membrane"/>
    <property type="evidence" value="ECO:0007669"/>
    <property type="project" value="TreeGrafter"/>
</dbReference>
<evidence type="ECO:0000256" key="8">
    <source>
        <dbReference type="ARBA" id="ARBA00023170"/>
    </source>
</evidence>
<feature type="transmembrane region" description="Helical" evidence="10">
    <location>
        <begin position="169"/>
        <end position="188"/>
    </location>
</feature>
<dbReference type="GO" id="GO:0004932">
    <property type="term" value="F:mating-type factor pheromone receptor activity"/>
    <property type="evidence" value="ECO:0007669"/>
    <property type="project" value="InterPro"/>
</dbReference>
<dbReference type="PANTHER" id="PTHR28097:SF1">
    <property type="entry name" value="PHEROMONE A FACTOR RECEPTOR"/>
    <property type="match status" value="1"/>
</dbReference>
<keyword evidence="12" id="KW-1185">Reference proteome</keyword>
<organism evidence="11 12">
    <name type="scientific">Galerina marginata (strain CBS 339.88)</name>
    <dbReference type="NCBI Taxonomy" id="685588"/>
    <lineage>
        <taxon>Eukaryota</taxon>
        <taxon>Fungi</taxon>
        <taxon>Dikarya</taxon>
        <taxon>Basidiomycota</taxon>
        <taxon>Agaricomycotina</taxon>
        <taxon>Agaricomycetes</taxon>
        <taxon>Agaricomycetidae</taxon>
        <taxon>Agaricales</taxon>
        <taxon>Agaricineae</taxon>
        <taxon>Strophariaceae</taxon>
        <taxon>Galerina</taxon>
    </lineage>
</organism>
<accession>A0A067SE29</accession>
<dbReference type="EMBL" id="KL142409">
    <property type="protein sequence ID" value="KDR68262.1"/>
    <property type="molecule type" value="Genomic_DNA"/>
</dbReference>
<keyword evidence="5 10" id="KW-1133">Transmembrane helix</keyword>
<dbReference type="Proteomes" id="UP000027222">
    <property type="component" value="Unassembled WGS sequence"/>
</dbReference>
<keyword evidence="7 10" id="KW-0472">Membrane</keyword>
<feature type="transmembrane region" description="Helical" evidence="10">
    <location>
        <begin position="103"/>
        <end position="127"/>
    </location>
</feature>
<comment type="subcellular location">
    <subcellularLocation>
        <location evidence="1">Membrane</location>
        <topology evidence="1">Multi-pass membrane protein</topology>
    </subcellularLocation>
</comment>
<keyword evidence="6" id="KW-0297">G-protein coupled receptor</keyword>
<dbReference type="GO" id="GO:0000750">
    <property type="term" value="P:pheromone-dependent signal transduction involved in conjugation with cellular fusion"/>
    <property type="evidence" value="ECO:0007669"/>
    <property type="project" value="TreeGrafter"/>
</dbReference>
<proteinExistence type="inferred from homology"/>
<evidence type="ECO:0000313" key="11">
    <source>
        <dbReference type="EMBL" id="KDR68262.1"/>
    </source>
</evidence>
<keyword evidence="4 10" id="KW-0812">Transmembrane</keyword>
<name>A0A067SE29_GALM3</name>
<sequence>MTYPNTIFTVFSGIATRIFIAGGVGLPASGYIVQGHRFNILEDVGCYPAIYNSAPAIALVILPPVLIGLVTARYAVPTFRAFNRRRIEFNDLLAEHSNLSSSFYIRLMCFASIELLCSVPLGSYFIYVDSHDLDPWISWADTHSHFSEVRRYPSAIWHLNPNWKHLVELGRWIGVIGALIFFAFFGFAEEARMNYRAAYLKVAKYIGLSTASSKPFARAPAMKKKKDIGPLDFAHTAGTDISIPNIEISPSVEIPIATRPEPGTAQSNTLPIV</sequence>
<evidence type="ECO:0000256" key="6">
    <source>
        <dbReference type="ARBA" id="ARBA00023040"/>
    </source>
</evidence>
<evidence type="ECO:0000256" key="7">
    <source>
        <dbReference type="ARBA" id="ARBA00023136"/>
    </source>
</evidence>
<evidence type="ECO:0000256" key="4">
    <source>
        <dbReference type="ARBA" id="ARBA00022692"/>
    </source>
</evidence>
<evidence type="ECO:0000313" key="12">
    <source>
        <dbReference type="Proteomes" id="UP000027222"/>
    </source>
</evidence>
<reference evidence="12" key="1">
    <citation type="journal article" date="2014" name="Proc. Natl. Acad. Sci. U.S.A.">
        <title>Extensive sampling of basidiomycete genomes demonstrates inadequacy of the white-rot/brown-rot paradigm for wood decay fungi.</title>
        <authorList>
            <person name="Riley R."/>
            <person name="Salamov A.A."/>
            <person name="Brown D.W."/>
            <person name="Nagy L.G."/>
            <person name="Floudas D."/>
            <person name="Held B.W."/>
            <person name="Levasseur A."/>
            <person name="Lombard V."/>
            <person name="Morin E."/>
            <person name="Otillar R."/>
            <person name="Lindquist E.A."/>
            <person name="Sun H."/>
            <person name="LaButti K.M."/>
            <person name="Schmutz J."/>
            <person name="Jabbour D."/>
            <person name="Luo H."/>
            <person name="Baker S.E."/>
            <person name="Pisabarro A.G."/>
            <person name="Walton J.D."/>
            <person name="Blanchette R.A."/>
            <person name="Henrissat B."/>
            <person name="Martin F."/>
            <person name="Cullen D."/>
            <person name="Hibbett D.S."/>
            <person name="Grigoriev I.V."/>
        </authorList>
    </citation>
    <scope>NUCLEOTIDE SEQUENCE [LARGE SCALE GENOMIC DNA]</scope>
    <source>
        <strain evidence="12">CBS 339.88</strain>
    </source>
</reference>
<gene>
    <name evidence="11" type="ORF">GALMADRAFT_215932</name>
</gene>
<evidence type="ECO:0000256" key="3">
    <source>
        <dbReference type="ARBA" id="ARBA00022507"/>
    </source>
</evidence>
<evidence type="ECO:0000256" key="1">
    <source>
        <dbReference type="ARBA" id="ARBA00004141"/>
    </source>
</evidence>
<keyword evidence="8" id="KW-0675">Receptor</keyword>
<dbReference type="Pfam" id="PF02076">
    <property type="entry name" value="STE3"/>
    <property type="match status" value="1"/>
</dbReference>
<evidence type="ECO:0000256" key="10">
    <source>
        <dbReference type="SAM" id="Phobius"/>
    </source>
</evidence>
<feature type="transmembrane region" description="Helical" evidence="10">
    <location>
        <begin position="53"/>
        <end position="76"/>
    </location>
</feature>
<evidence type="ECO:0000256" key="9">
    <source>
        <dbReference type="ARBA" id="ARBA00023224"/>
    </source>
</evidence>
<keyword evidence="3" id="KW-0589">Pheromone response</keyword>
<dbReference type="OrthoDB" id="2874149at2759"/>
<dbReference type="PANTHER" id="PTHR28097">
    <property type="entry name" value="PHEROMONE A FACTOR RECEPTOR"/>
    <property type="match status" value="1"/>
</dbReference>